<feature type="non-terminal residue" evidence="10">
    <location>
        <position position="1"/>
    </location>
</feature>
<reference evidence="10" key="1">
    <citation type="submission" date="2021-02" db="EMBL/GenBank/DDBJ databases">
        <authorList>
            <person name="Nowell W R."/>
        </authorList>
    </citation>
    <scope>NUCLEOTIDE SEQUENCE</scope>
</reference>
<evidence type="ECO:0000256" key="6">
    <source>
        <dbReference type="ARBA" id="ARBA00022898"/>
    </source>
</evidence>
<dbReference type="EC" id="4.1.1.22" evidence="3"/>
<evidence type="ECO:0000256" key="8">
    <source>
        <dbReference type="ARBA" id="ARBA00039946"/>
    </source>
</evidence>
<dbReference type="GO" id="GO:0004398">
    <property type="term" value="F:histidine decarboxylase activity"/>
    <property type="evidence" value="ECO:0007669"/>
    <property type="project" value="TreeGrafter"/>
</dbReference>
<dbReference type="InterPro" id="IPR015424">
    <property type="entry name" value="PyrdxlP-dep_Trfase"/>
</dbReference>
<accession>A0A8S2ZSJ0</accession>
<evidence type="ECO:0000313" key="10">
    <source>
        <dbReference type="EMBL" id="CAF4665721.1"/>
    </source>
</evidence>
<dbReference type="PANTHER" id="PTHR11999:SF68">
    <property type="entry name" value="HISTIDINE DECARBOXYLASE"/>
    <property type="match status" value="1"/>
</dbReference>
<evidence type="ECO:0000256" key="5">
    <source>
        <dbReference type="ARBA" id="ARBA00022793"/>
    </source>
</evidence>
<sequence>AYAGSALICPEFRHLMNGVELTQSFAFNPSKWMMVHFDCTAMW</sequence>
<evidence type="ECO:0000256" key="7">
    <source>
        <dbReference type="ARBA" id="ARBA00023239"/>
    </source>
</evidence>
<dbReference type="GO" id="GO:0005737">
    <property type="term" value="C:cytoplasm"/>
    <property type="evidence" value="ECO:0007669"/>
    <property type="project" value="TreeGrafter"/>
</dbReference>
<dbReference type="AlphaFoldDB" id="A0A8S2ZSJ0"/>
<keyword evidence="5" id="KW-0210">Decarboxylase</keyword>
<dbReference type="InterPro" id="IPR002129">
    <property type="entry name" value="PyrdxlP-dep_de-COase"/>
</dbReference>
<gene>
    <name evidence="10" type="ORF">SMN809_LOCUS41685</name>
</gene>
<dbReference type="GO" id="GO:0030170">
    <property type="term" value="F:pyridoxal phosphate binding"/>
    <property type="evidence" value="ECO:0007669"/>
    <property type="project" value="InterPro"/>
</dbReference>
<dbReference type="PANTHER" id="PTHR11999">
    <property type="entry name" value="GROUP II PYRIDOXAL-5-PHOSPHATE DECARBOXYLASE"/>
    <property type="match status" value="1"/>
</dbReference>
<keyword evidence="6 9" id="KW-0663">Pyridoxal phosphate</keyword>
<comment type="subunit">
    <text evidence="2">Homodimer.</text>
</comment>
<dbReference type="GO" id="GO:0042423">
    <property type="term" value="P:catecholamine biosynthetic process"/>
    <property type="evidence" value="ECO:0007669"/>
    <property type="project" value="UniProtKB-KW"/>
</dbReference>
<dbReference type="GO" id="GO:0006548">
    <property type="term" value="P:L-histidine catabolic process"/>
    <property type="evidence" value="ECO:0007669"/>
    <property type="project" value="TreeGrafter"/>
</dbReference>
<name>A0A8S2ZSJ0_9BILA</name>
<dbReference type="GO" id="GO:0001694">
    <property type="term" value="P:histamine biosynthetic process"/>
    <property type="evidence" value="ECO:0007669"/>
    <property type="project" value="TreeGrafter"/>
</dbReference>
<dbReference type="InterPro" id="IPR015421">
    <property type="entry name" value="PyrdxlP-dep_Trfase_major"/>
</dbReference>
<comment type="cofactor">
    <cofactor evidence="1 9">
        <name>pyridoxal 5'-phosphate</name>
        <dbReference type="ChEBI" id="CHEBI:597326"/>
    </cofactor>
</comment>
<dbReference type="InterPro" id="IPR010977">
    <property type="entry name" value="Aromatic_deC"/>
</dbReference>
<dbReference type="EMBL" id="CAJOBI010118291">
    <property type="protein sequence ID" value="CAF4665721.1"/>
    <property type="molecule type" value="Genomic_DNA"/>
</dbReference>
<evidence type="ECO:0000256" key="9">
    <source>
        <dbReference type="RuleBase" id="RU000382"/>
    </source>
</evidence>
<evidence type="ECO:0000256" key="2">
    <source>
        <dbReference type="ARBA" id="ARBA00011738"/>
    </source>
</evidence>
<organism evidence="10 11">
    <name type="scientific">Rotaria magnacalcarata</name>
    <dbReference type="NCBI Taxonomy" id="392030"/>
    <lineage>
        <taxon>Eukaryota</taxon>
        <taxon>Metazoa</taxon>
        <taxon>Spiralia</taxon>
        <taxon>Gnathifera</taxon>
        <taxon>Rotifera</taxon>
        <taxon>Eurotatoria</taxon>
        <taxon>Bdelloidea</taxon>
        <taxon>Philodinida</taxon>
        <taxon>Philodinidae</taxon>
        <taxon>Rotaria</taxon>
    </lineage>
</organism>
<keyword evidence="4" id="KW-0127">Catecholamine biosynthesis</keyword>
<dbReference type="SUPFAM" id="SSF53383">
    <property type="entry name" value="PLP-dependent transferases"/>
    <property type="match status" value="1"/>
</dbReference>
<comment type="caution">
    <text evidence="10">The sequence shown here is derived from an EMBL/GenBank/DDBJ whole genome shotgun (WGS) entry which is preliminary data.</text>
</comment>
<evidence type="ECO:0000256" key="3">
    <source>
        <dbReference type="ARBA" id="ARBA00012320"/>
    </source>
</evidence>
<dbReference type="Gene3D" id="3.40.640.10">
    <property type="entry name" value="Type I PLP-dependent aspartate aminotransferase-like (Major domain)"/>
    <property type="match status" value="1"/>
</dbReference>
<evidence type="ECO:0000256" key="4">
    <source>
        <dbReference type="ARBA" id="ARBA00022584"/>
    </source>
</evidence>
<evidence type="ECO:0000313" key="11">
    <source>
        <dbReference type="Proteomes" id="UP000676336"/>
    </source>
</evidence>
<proteinExistence type="inferred from homology"/>
<keyword evidence="7 9" id="KW-0456">Lyase</keyword>
<dbReference type="Pfam" id="PF00282">
    <property type="entry name" value="Pyridoxal_deC"/>
    <property type="match status" value="1"/>
</dbReference>
<protein>
    <recommendedName>
        <fullName evidence="8">Histidine decarboxylase</fullName>
        <ecNumber evidence="3">4.1.1.22</ecNumber>
    </recommendedName>
</protein>
<evidence type="ECO:0000256" key="1">
    <source>
        <dbReference type="ARBA" id="ARBA00001933"/>
    </source>
</evidence>
<dbReference type="Proteomes" id="UP000676336">
    <property type="component" value="Unassembled WGS sequence"/>
</dbReference>
<comment type="similarity">
    <text evidence="9">Belongs to the group II decarboxylase family.</text>
</comment>